<dbReference type="AlphaFoldDB" id="A0A0B6Y7V4"/>
<dbReference type="EMBL" id="HACG01004655">
    <property type="protein sequence ID" value="CEK51520.1"/>
    <property type="molecule type" value="Transcribed_RNA"/>
</dbReference>
<evidence type="ECO:0000313" key="2">
    <source>
        <dbReference type="EMBL" id="CEK51520.1"/>
    </source>
</evidence>
<sequence>GDNNYSSVGRTSSSSFRNRNYRDNSNDDIFSRASRASHLDGERPDGTSRTVYTPSMSRDLSPTSPGSRRNGLSGDIDESPTKSSLSNL</sequence>
<feature type="compositionally biased region" description="Low complexity" evidence="1">
    <location>
        <begin position="1"/>
        <end position="18"/>
    </location>
</feature>
<organism evidence="2">
    <name type="scientific">Arion vulgaris</name>
    <dbReference type="NCBI Taxonomy" id="1028688"/>
    <lineage>
        <taxon>Eukaryota</taxon>
        <taxon>Metazoa</taxon>
        <taxon>Spiralia</taxon>
        <taxon>Lophotrochozoa</taxon>
        <taxon>Mollusca</taxon>
        <taxon>Gastropoda</taxon>
        <taxon>Heterobranchia</taxon>
        <taxon>Euthyneura</taxon>
        <taxon>Panpulmonata</taxon>
        <taxon>Eupulmonata</taxon>
        <taxon>Stylommatophora</taxon>
        <taxon>Helicina</taxon>
        <taxon>Arionoidea</taxon>
        <taxon>Arionidae</taxon>
        <taxon>Arion</taxon>
    </lineage>
</organism>
<name>A0A0B6Y7V4_9EUPU</name>
<accession>A0A0B6Y7V4</accession>
<feature type="non-terminal residue" evidence="2">
    <location>
        <position position="88"/>
    </location>
</feature>
<feature type="compositionally biased region" description="Polar residues" evidence="1">
    <location>
        <begin position="47"/>
        <end position="67"/>
    </location>
</feature>
<protein>
    <submittedName>
        <fullName evidence="2">Uncharacterized protein</fullName>
    </submittedName>
</protein>
<feature type="non-terminal residue" evidence="2">
    <location>
        <position position="1"/>
    </location>
</feature>
<feature type="compositionally biased region" description="Basic and acidic residues" evidence="1">
    <location>
        <begin position="37"/>
        <end position="46"/>
    </location>
</feature>
<reference evidence="2" key="1">
    <citation type="submission" date="2014-12" db="EMBL/GenBank/DDBJ databases">
        <title>Insight into the proteome of Arion vulgaris.</title>
        <authorList>
            <person name="Aradska J."/>
            <person name="Bulat T."/>
            <person name="Smidak R."/>
            <person name="Sarate P."/>
            <person name="Gangsoo J."/>
            <person name="Sialana F."/>
            <person name="Bilban M."/>
            <person name="Lubec G."/>
        </authorList>
    </citation>
    <scope>NUCLEOTIDE SEQUENCE</scope>
    <source>
        <tissue evidence="2">Skin</tissue>
    </source>
</reference>
<gene>
    <name evidence="2" type="primary">ORF13625</name>
</gene>
<feature type="region of interest" description="Disordered" evidence="1">
    <location>
        <begin position="1"/>
        <end position="88"/>
    </location>
</feature>
<proteinExistence type="predicted"/>
<evidence type="ECO:0000256" key="1">
    <source>
        <dbReference type="SAM" id="MobiDB-lite"/>
    </source>
</evidence>